<dbReference type="RefSeq" id="WP_071310016.1">
    <property type="nucleotide sequence ID" value="NZ_MLQR01000030.1"/>
</dbReference>
<reference evidence="1 2" key="1">
    <citation type="submission" date="2016-10" db="EMBL/GenBank/DDBJ databases">
        <title>Draft genome sequences of four alkaliphilic bacteria belonging to the Anaerobacillus genus.</title>
        <authorList>
            <person name="Bassil N.M."/>
            <person name="Lloyd J.R."/>
        </authorList>
    </citation>
    <scope>NUCLEOTIDE SEQUENCE [LARGE SCALE GENOMIC DNA]</scope>
    <source>
        <strain evidence="1 2">DSM 18345</strain>
    </source>
</reference>
<sequence>MTEHLLQKIIKKLDNIDKKVNEIETTMATKDDIKRLEASINSQHIENINSDDLILRNLDEIKESVRYVNRKIADTELDVHTMKKALKQ</sequence>
<dbReference type="EMBL" id="MLQR01000030">
    <property type="protein sequence ID" value="OIJ12696.1"/>
    <property type="molecule type" value="Genomic_DNA"/>
</dbReference>
<organism evidence="1 2">
    <name type="scientific">Anaerobacillus alkalilacustris</name>
    <dbReference type="NCBI Taxonomy" id="393763"/>
    <lineage>
        <taxon>Bacteria</taxon>
        <taxon>Bacillati</taxon>
        <taxon>Bacillota</taxon>
        <taxon>Bacilli</taxon>
        <taxon>Bacillales</taxon>
        <taxon>Bacillaceae</taxon>
        <taxon>Anaerobacillus</taxon>
    </lineage>
</organism>
<protein>
    <submittedName>
        <fullName evidence="1">Uncharacterized protein</fullName>
    </submittedName>
</protein>
<evidence type="ECO:0000313" key="1">
    <source>
        <dbReference type="EMBL" id="OIJ12696.1"/>
    </source>
</evidence>
<dbReference type="AlphaFoldDB" id="A0A1S2LJZ5"/>
<evidence type="ECO:0000313" key="2">
    <source>
        <dbReference type="Proteomes" id="UP000179524"/>
    </source>
</evidence>
<comment type="caution">
    <text evidence="1">The sequence shown here is derived from an EMBL/GenBank/DDBJ whole genome shotgun (WGS) entry which is preliminary data.</text>
</comment>
<name>A0A1S2LJZ5_9BACI</name>
<dbReference type="OrthoDB" id="2914959at2"/>
<gene>
    <name evidence="1" type="ORF">BKP37_12920</name>
</gene>
<proteinExistence type="predicted"/>
<dbReference type="Proteomes" id="UP000179524">
    <property type="component" value="Unassembled WGS sequence"/>
</dbReference>
<accession>A0A1S2LJZ5</accession>
<keyword evidence="2" id="KW-1185">Reference proteome</keyword>